<keyword evidence="3" id="KW-1185">Reference proteome</keyword>
<organism evidence="2 3">
    <name type="scientific">Sphaerisporangium dianthi</name>
    <dbReference type="NCBI Taxonomy" id="1436120"/>
    <lineage>
        <taxon>Bacteria</taxon>
        <taxon>Bacillati</taxon>
        <taxon>Actinomycetota</taxon>
        <taxon>Actinomycetes</taxon>
        <taxon>Streptosporangiales</taxon>
        <taxon>Streptosporangiaceae</taxon>
        <taxon>Sphaerisporangium</taxon>
    </lineage>
</organism>
<name>A0ABV9CB22_9ACTN</name>
<protein>
    <submittedName>
        <fullName evidence="2">Uncharacterized protein</fullName>
    </submittedName>
</protein>
<dbReference type="EMBL" id="JBHSFP010000002">
    <property type="protein sequence ID" value="MFC4530321.1"/>
    <property type="molecule type" value="Genomic_DNA"/>
</dbReference>
<feature type="compositionally biased region" description="Basic residues" evidence="1">
    <location>
        <begin position="1"/>
        <end position="10"/>
    </location>
</feature>
<reference evidence="3" key="1">
    <citation type="journal article" date="2019" name="Int. J. Syst. Evol. Microbiol.">
        <title>The Global Catalogue of Microorganisms (GCM) 10K type strain sequencing project: providing services to taxonomists for standard genome sequencing and annotation.</title>
        <authorList>
            <consortium name="The Broad Institute Genomics Platform"/>
            <consortium name="The Broad Institute Genome Sequencing Center for Infectious Disease"/>
            <person name="Wu L."/>
            <person name="Ma J."/>
        </authorList>
    </citation>
    <scope>NUCLEOTIDE SEQUENCE [LARGE SCALE GENOMIC DNA]</scope>
    <source>
        <strain evidence="3">CGMCC 4.7132</strain>
    </source>
</reference>
<evidence type="ECO:0000313" key="2">
    <source>
        <dbReference type="EMBL" id="MFC4530321.1"/>
    </source>
</evidence>
<sequence>MRAHNGHKNGGKTAKAQQSPLPAIKASTSTASLLELELSLPPEHGLSVPGSALPGLRPEIALPALQPDAAQGSSQPERRLPAAPRRIPVPPAPVRRVTPPRRQPKGR</sequence>
<feature type="region of interest" description="Disordered" evidence="1">
    <location>
        <begin position="1"/>
        <end position="26"/>
    </location>
</feature>
<feature type="region of interest" description="Disordered" evidence="1">
    <location>
        <begin position="64"/>
        <end position="107"/>
    </location>
</feature>
<proteinExistence type="predicted"/>
<dbReference type="RefSeq" id="WP_380838027.1">
    <property type="nucleotide sequence ID" value="NZ_JBHSFP010000002.1"/>
</dbReference>
<evidence type="ECO:0000256" key="1">
    <source>
        <dbReference type="SAM" id="MobiDB-lite"/>
    </source>
</evidence>
<comment type="caution">
    <text evidence="2">The sequence shown here is derived from an EMBL/GenBank/DDBJ whole genome shotgun (WGS) entry which is preliminary data.</text>
</comment>
<feature type="compositionally biased region" description="Basic residues" evidence="1">
    <location>
        <begin position="98"/>
        <end position="107"/>
    </location>
</feature>
<dbReference type="Proteomes" id="UP001596004">
    <property type="component" value="Unassembled WGS sequence"/>
</dbReference>
<evidence type="ECO:0000313" key="3">
    <source>
        <dbReference type="Proteomes" id="UP001596004"/>
    </source>
</evidence>
<gene>
    <name evidence="2" type="ORF">ACFO60_06075</name>
</gene>
<accession>A0ABV9CB22</accession>